<reference evidence="6 7" key="1">
    <citation type="submission" date="2019-11" db="EMBL/GenBank/DDBJ databases">
        <title>Whole genome sequence of Oryza granulata.</title>
        <authorList>
            <person name="Li W."/>
        </authorList>
    </citation>
    <scope>NUCLEOTIDE SEQUENCE [LARGE SCALE GENOMIC DNA]</scope>
    <source>
        <strain evidence="7">cv. Menghai</strain>
        <tissue evidence="6">Leaf</tissue>
    </source>
</reference>
<name>A0A6G1D0Y3_9ORYZ</name>
<comment type="subcellular location">
    <subcellularLocation>
        <location evidence="1">Secreted</location>
    </subcellularLocation>
</comment>
<feature type="chain" id="PRO_5026104718" description="Ripening-related protein 4" evidence="5">
    <location>
        <begin position="27"/>
        <end position="193"/>
    </location>
</feature>
<dbReference type="PANTHER" id="PTHR33191:SF71">
    <property type="entry name" value="RIPENING-RELATED PROTEIN 4-RELATED"/>
    <property type="match status" value="1"/>
</dbReference>
<organism evidence="6 7">
    <name type="scientific">Oryza meyeriana var. granulata</name>
    <dbReference type="NCBI Taxonomy" id="110450"/>
    <lineage>
        <taxon>Eukaryota</taxon>
        <taxon>Viridiplantae</taxon>
        <taxon>Streptophyta</taxon>
        <taxon>Embryophyta</taxon>
        <taxon>Tracheophyta</taxon>
        <taxon>Spermatophyta</taxon>
        <taxon>Magnoliopsida</taxon>
        <taxon>Liliopsida</taxon>
        <taxon>Poales</taxon>
        <taxon>Poaceae</taxon>
        <taxon>BOP clade</taxon>
        <taxon>Oryzoideae</taxon>
        <taxon>Oryzeae</taxon>
        <taxon>Oryzinae</taxon>
        <taxon>Oryza</taxon>
        <taxon>Oryza meyeriana</taxon>
    </lineage>
</organism>
<comment type="caution">
    <text evidence="6">The sequence shown here is derived from an EMBL/GenBank/DDBJ whole genome shotgun (WGS) entry which is preliminary data.</text>
</comment>
<accession>A0A6G1D0Y3</accession>
<evidence type="ECO:0000256" key="4">
    <source>
        <dbReference type="ARBA" id="ARBA00022729"/>
    </source>
</evidence>
<dbReference type="PANTHER" id="PTHR33191">
    <property type="entry name" value="RIPENING-RELATED PROTEIN 2-RELATED"/>
    <property type="match status" value="1"/>
</dbReference>
<keyword evidence="4 5" id="KW-0732">Signal</keyword>
<evidence type="ECO:0000313" key="6">
    <source>
        <dbReference type="EMBL" id="KAF0906535.1"/>
    </source>
</evidence>
<dbReference type="SUPFAM" id="SSF50685">
    <property type="entry name" value="Barwin-like endoglucanases"/>
    <property type="match status" value="1"/>
</dbReference>
<sequence>MANTMLLAVFALLQVMCFLSTSPVHGVSAAAGSCHASGYVHGKETRCPKGSPDCCVVGKSYPRFRCSPPVSAKTPAILTLKVFDNGEDGGPTSCDMRFHRNTELVVALSSGWLRLDGGARRRCNGRIRVAAAANGRSVVARVVDECDSVNGCREEDGYSPPCRNNVVGGSPAVWKKLGLNESVGEFEVTWSDV</sequence>
<feature type="signal peptide" evidence="5">
    <location>
        <begin position="1"/>
        <end position="26"/>
    </location>
</feature>
<dbReference type="AlphaFoldDB" id="A0A6G1D0Y3"/>
<dbReference type="Proteomes" id="UP000479710">
    <property type="component" value="Unassembled WGS sequence"/>
</dbReference>
<keyword evidence="3" id="KW-0964">Secreted</keyword>
<dbReference type="InterPro" id="IPR039271">
    <property type="entry name" value="Kiwellin-like"/>
</dbReference>
<evidence type="ECO:0000256" key="2">
    <source>
        <dbReference type="ARBA" id="ARBA00005592"/>
    </source>
</evidence>
<evidence type="ECO:0008006" key="8">
    <source>
        <dbReference type="Google" id="ProtNLM"/>
    </source>
</evidence>
<proteinExistence type="inferred from homology"/>
<dbReference type="EMBL" id="SPHZ02000007">
    <property type="protein sequence ID" value="KAF0906535.1"/>
    <property type="molecule type" value="Genomic_DNA"/>
</dbReference>
<dbReference type="OrthoDB" id="406505at2759"/>
<evidence type="ECO:0000256" key="1">
    <source>
        <dbReference type="ARBA" id="ARBA00004613"/>
    </source>
</evidence>
<dbReference type="CDD" id="cd22270">
    <property type="entry name" value="DPBB_kiwellin-like"/>
    <property type="match status" value="1"/>
</dbReference>
<dbReference type="Pfam" id="PF24300">
    <property type="entry name" value="KWL1"/>
    <property type="match status" value="1"/>
</dbReference>
<evidence type="ECO:0000256" key="3">
    <source>
        <dbReference type="ARBA" id="ARBA00022525"/>
    </source>
</evidence>
<gene>
    <name evidence="6" type="ORF">E2562_011515</name>
</gene>
<keyword evidence="7" id="KW-1185">Reference proteome</keyword>
<dbReference type="InterPro" id="IPR036908">
    <property type="entry name" value="RlpA-like_sf"/>
</dbReference>
<protein>
    <recommendedName>
        <fullName evidence="8">Ripening-related protein 4</fullName>
    </recommendedName>
</protein>
<comment type="similarity">
    <text evidence="2">Belongs to the kiwellin family.</text>
</comment>
<evidence type="ECO:0000256" key="5">
    <source>
        <dbReference type="SAM" id="SignalP"/>
    </source>
</evidence>
<dbReference type="GO" id="GO:0005576">
    <property type="term" value="C:extracellular region"/>
    <property type="evidence" value="ECO:0007669"/>
    <property type="project" value="UniProtKB-SubCell"/>
</dbReference>
<evidence type="ECO:0000313" key="7">
    <source>
        <dbReference type="Proteomes" id="UP000479710"/>
    </source>
</evidence>
<dbReference type="Gene3D" id="2.40.40.10">
    <property type="entry name" value="RlpA-like domain"/>
    <property type="match status" value="1"/>
</dbReference>